<evidence type="ECO:0000313" key="2">
    <source>
        <dbReference type="Proteomes" id="UP000499080"/>
    </source>
</evidence>
<name>A0A4Y2GKE3_ARAVE</name>
<proteinExistence type="predicted"/>
<accession>A0A4Y2GKE3</accession>
<comment type="caution">
    <text evidence="1">The sequence shown here is derived from an EMBL/GenBank/DDBJ whole genome shotgun (WGS) entry which is preliminary data.</text>
</comment>
<evidence type="ECO:0000313" key="1">
    <source>
        <dbReference type="EMBL" id="GBM53175.1"/>
    </source>
</evidence>
<reference evidence="1 2" key="1">
    <citation type="journal article" date="2019" name="Sci. Rep.">
        <title>Orb-weaving spider Araneus ventricosus genome elucidates the spidroin gene catalogue.</title>
        <authorList>
            <person name="Kono N."/>
            <person name="Nakamura H."/>
            <person name="Ohtoshi R."/>
            <person name="Moran D.A.P."/>
            <person name="Shinohara A."/>
            <person name="Yoshida Y."/>
            <person name="Fujiwara M."/>
            <person name="Mori M."/>
            <person name="Tomita M."/>
            <person name="Arakawa K."/>
        </authorList>
    </citation>
    <scope>NUCLEOTIDE SEQUENCE [LARGE SCALE GENOMIC DNA]</scope>
</reference>
<gene>
    <name evidence="1" type="ORF">AVEN_198165_1</name>
</gene>
<organism evidence="1 2">
    <name type="scientific">Araneus ventricosus</name>
    <name type="common">Orbweaver spider</name>
    <name type="synonym">Epeira ventricosa</name>
    <dbReference type="NCBI Taxonomy" id="182803"/>
    <lineage>
        <taxon>Eukaryota</taxon>
        <taxon>Metazoa</taxon>
        <taxon>Ecdysozoa</taxon>
        <taxon>Arthropoda</taxon>
        <taxon>Chelicerata</taxon>
        <taxon>Arachnida</taxon>
        <taxon>Araneae</taxon>
        <taxon>Araneomorphae</taxon>
        <taxon>Entelegynae</taxon>
        <taxon>Araneoidea</taxon>
        <taxon>Araneidae</taxon>
        <taxon>Araneus</taxon>
    </lineage>
</organism>
<keyword evidence="2" id="KW-1185">Reference proteome</keyword>
<dbReference type="EMBL" id="BGPR01001409">
    <property type="protein sequence ID" value="GBM53175.1"/>
    <property type="molecule type" value="Genomic_DNA"/>
</dbReference>
<dbReference type="Proteomes" id="UP000499080">
    <property type="component" value="Unassembled WGS sequence"/>
</dbReference>
<sequence>MRIKQNATALNSDRCGVSDHATAVATSGVLQDIGIVTKTCTSKLLIDIKLEEKSTTVEVIYKTTINRISKNNAVNMLSMSLREQKTVMIYQSTDRRSTDESTLAMCAGLSEG</sequence>
<dbReference type="AlphaFoldDB" id="A0A4Y2GKE3"/>
<protein>
    <submittedName>
        <fullName evidence="1">Uncharacterized protein</fullName>
    </submittedName>
</protein>